<dbReference type="AlphaFoldDB" id="A0A9D2I641"/>
<dbReference type="Proteomes" id="UP000886858">
    <property type="component" value="Unassembled WGS sequence"/>
</dbReference>
<accession>A0A9D2I641</accession>
<keyword evidence="6 14" id="KW-0132">Cell division</keyword>
<reference evidence="18" key="2">
    <citation type="submission" date="2021-04" db="EMBL/GenBank/DDBJ databases">
        <authorList>
            <person name="Gilroy R."/>
        </authorList>
    </citation>
    <scope>NUCLEOTIDE SEQUENCE</scope>
    <source>
        <strain evidence="18">CHK179-7159</strain>
    </source>
</reference>
<dbReference type="InterPro" id="IPR050061">
    <property type="entry name" value="MurCDEF_pg_biosynth"/>
</dbReference>
<comment type="pathway">
    <text evidence="2 14">Cell wall biogenesis; peptidoglycan biosynthesis.</text>
</comment>
<dbReference type="Pfam" id="PF01225">
    <property type="entry name" value="Mur_ligase"/>
    <property type="match status" value="1"/>
</dbReference>
<dbReference type="GO" id="GO:0071555">
    <property type="term" value="P:cell wall organization"/>
    <property type="evidence" value="ECO:0007669"/>
    <property type="project" value="UniProtKB-KW"/>
</dbReference>
<evidence type="ECO:0000313" key="19">
    <source>
        <dbReference type="Proteomes" id="UP000886858"/>
    </source>
</evidence>
<dbReference type="GO" id="GO:0005524">
    <property type="term" value="F:ATP binding"/>
    <property type="evidence" value="ECO:0007669"/>
    <property type="project" value="UniProtKB-UniRule"/>
</dbReference>
<dbReference type="SUPFAM" id="SSF51984">
    <property type="entry name" value="MurCD N-terminal domain"/>
    <property type="match status" value="1"/>
</dbReference>
<evidence type="ECO:0000259" key="17">
    <source>
        <dbReference type="Pfam" id="PF08245"/>
    </source>
</evidence>
<evidence type="ECO:0000256" key="14">
    <source>
        <dbReference type="HAMAP-Rule" id="MF_00046"/>
    </source>
</evidence>
<dbReference type="EC" id="6.3.2.8" evidence="3 14"/>
<evidence type="ECO:0000259" key="15">
    <source>
        <dbReference type="Pfam" id="PF01225"/>
    </source>
</evidence>
<evidence type="ECO:0000256" key="5">
    <source>
        <dbReference type="ARBA" id="ARBA00022598"/>
    </source>
</evidence>
<keyword evidence="9 14" id="KW-0133">Cell shape</keyword>
<feature type="domain" description="Mur ligase N-terminal catalytic" evidence="15">
    <location>
        <begin position="11"/>
        <end position="112"/>
    </location>
</feature>
<protein>
    <recommendedName>
        <fullName evidence="3 14">UDP-N-acetylmuramate--L-alanine ligase</fullName>
        <ecNumber evidence="3 14">6.3.2.8</ecNumber>
    </recommendedName>
    <alternativeName>
        <fullName evidence="14">UDP-N-acetylmuramoyl-L-alanine synthetase</fullName>
    </alternativeName>
</protein>
<feature type="binding site" evidence="14">
    <location>
        <begin position="120"/>
        <end position="126"/>
    </location>
    <ligand>
        <name>ATP</name>
        <dbReference type="ChEBI" id="CHEBI:30616"/>
    </ligand>
</feature>
<evidence type="ECO:0000256" key="11">
    <source>
        <dbReference type="ARBA" id="ARBA00023306"/>
    </source>
</evidence>
<dbReference type="InterPro" id="IPR013221">
    <property type="entry name" value="Mur_ligase_cen"/>
</dbReference>
<dbReference type="InterPro" id="IPR004101">
    <property type="entry name" value="Mur_ligase_C"/>
</dbReference>
<evidence type="ECO:0000256" key="2">
    <source>
        <dbReference type="ARBA" id="ARBA00004752"/>
    </source>
</evidence>
<dbReference type="InterPro" id="IPR036615">
    <property type="entry name" value="Mur_ligase_C_dom_sf"/>
</dbReference>
<dbReference type="HAMAP" id="MF_00046">
    <property type="entry name" value="MurC"/>
    <property type="match status" value="1"/>
</dbReference>
<keyword evidence="7 14" id="KW-0547">Nucleotide-binding</keyword>
<dbReference type="PANTHER" id="PTHR43445">
    <property type="entry name" value="UDP-N-ACETYLMURAMATE--L-ALANINE LIGASE-RELATED"/>
    <property type="match status" value="1"/>
</dbReference>
<sequence length="460" mass="50585">MYQVDFNHPVHVYFIGIGGISMSGLAEILLSEGFRVSGSDWNCSPLTKRLEEQGALIHYGRPQKAENIEADVDLVVYTAAVHEDNPELMETRRRGLPSLTRAQLLGQMMKNYKLPIAVSGTHGKTTTTSMIAEILLSAKTDPTISVGGVLKDIGGNIRVGGSELFLTEACEYTNSFLSFFPKIGIILNIEEDHLDFFKDLADIRSSFRRFAELIPEDGLLIINGSIPALSEITDGLSCRVVTFGNSPEDDCYFTDAAHDEEAHASFTFHCGEKQLPVRLSVPGVHNILNATAALALADHLGLDMKQAAESLHDFHGTDRRFEYKGTVGGVTIIDDYAHHPTEIEATLKAAADYPHKTLWCVFQPHTYTRTKAFFHEFAKALSLADRVILADIYAARETDTLGISSALLCQEIKKLGTDCHYFPSFDEIEKFILENCTPGDLLITMGAGNVVNIGEDLLGQ</sequence>
<comment type="similarity">
    <text evidence="14">Belongs to the MurCDEF family.</text>
</comment>
<comment type="subcellular location">
    <subcellularLocation>
        <location evidence="1 14">Cytoplasm</location>
    </subcellularLocation>
</comment>
<comment type="caution">
    <text evidence="18">The sequence shown here is derived from an EMBL/GenBank/DDBJ whole genome shotgun (WGS) entry which is preliminary data.</text>
</comment>
<dbReference type="Gene3D" id="3.40.50.720">
    <property type="entry name" value="NAD(P)-binding Rossmann-like Domain"/>
    <property type="match status" value="1"/>
</dbReference>
<reference evidence="18" key="1">
    <citation type="journal article" date="2021" name="PeerJ">
        <title>Extensive microbial diversity within the chicken gut microbiome revealed by metagenomics and culture.</title>
        <authorList>
            <person name="Gilroy R."/>
            <person name="Ravi A."/>
            <person name="Getino M."/>
            <person name="Pursley I."/>
            <person name="Horton D.L."/>
            <person name="Alikhan N.F."/>
            <person name="Baker D."/>
            <person name="Gharbi K."/>
            <person name="Hall N."/>
            <person name="Watson M."/>
            <person name="Adriaenssens E.M."/>
            <person name="Foster-Nyarko E."/>
            <person name="Jarju S."/>
            <person name="Secka A."/>
            <person name="Antonio M."/>
            <person name="Oren A."/>
            <person name="Chaudhuri R.R."/>
            <person name="La Ragione R."/>
            <person name="Hildebrand F."/>
            <person name="Pallen M.J."/>
        </authorList>
    </citation>
    <scope>NUCLEOTIDE SEQUENCE</scope>
    <source>
        <strain evidence="18">CHK179-7159</strain>
    </source>
</reference>
<dbReference type="Pfam" id="PF08245">
    <property type="entry name" value="Mur_ligase_M"/>
    <property type="match status" value="1"/>
</dbReference>
<evidence type="ECO:0000256" key="10">
    <source>
        <dbReference type="ARBA" id="ARBA00022984"/>
    </source>
</evidence>
<evidence type="ECO:0000256" key="8">
    <source>
        <dbReference type="ARBA" id="ARBA00022840"/>
    </source>
</evidence>
<proteinExistence type="inferred from homology"/>
<dbReference type="NCBIfam" id="TIGR01082">
    <property type="entry name" value="murC"/>
    <property type="match status" value="1"/>
</dbReference>
<dbReference type="InterPro" id="IPR000713">
    <property type="entry name" value="Mur_ligase_N"/>
</dbReference>
<evidence type="ECO:0000313" key="18">
    <source>
        <dbReference type="EMBL" id="HJA92544.1"/>
    </source>
</evidence>
<evidence type="ECO:0000256" key="13">
    <source>
        <dbReference type="ARBA" id="ARBA00047833"/>
    </source>
</evidence>
<keyword evidence="10 14" id="KW-0573">Peptidoglycan synthesis</keyword>
<evidence type="ECO:0000256" key="3">
    <source>
        <dbReference type="ARBA" id="ARBA00012211"/>
    </source>
</evidence>
<dbReference type="Pfam" id="PF02875">
    <property type="entry name" value="Mur_ligase_C"/>
    <property type="match status" value="1"/>
</dbReference>
<keyword evidence="4 14" id="KW-0963">Cytoplasm</keyword>
<dbReference type="PANTHER" id="PTHR43445:SF3">
    <property type="entry name" value="UDP-N-ACETYLMURAMATE--L-ALANINE LIGASE"/>
    <property type="match status" value="1"/>
</dbReference>
<evidence type="ECO:0000256" key="1">
    <source>
        <dbReference type="ARBA" id="ARBA00004496"/>
    </source>
</evidence>
<evidence type="ECO:0000256" key="7">
    <source>
        <dbReference type="ARBA" id="ARBA00022741"/>
    </source>
</evidence>
<organism evidence="18 19">
    <name type="scientific">Candidatus Eisenbergiella merdipullorum</name>
    <dbReference type="NCBI Taxonomy" id="2838553"/>
    <lineage>
        <taxon>Bacteria</taxon>
        <taxon>Bacillati</taxon>
        <taxon>Bacillota</taxon>
        <taxon>Clostridia</taxon>
        <taxon>Lachnospirales</taxon>
        <taxon>Lachnospiraceae</taxon>
        <taxon>Eisenbergiella</taxon>
    </lineage>
</organism>
<comment type="function">
    <text evidence="14">Cell wall formation.</text>
</comment>
<evidence type="ECO:0000256" key="6">
    <source>
        <dbReference type="ARBA" id="ARBA00022618"/>
    </source>
</evidence>
<evidence type="ECO:0000259" key="16">
    <source>
        <dbReference type="Pfam" id="PF02875"/>
    </source>
</evidence>
<gene>
    <name evidence="14 18" type="primary">murC</name>
    <name evidence="18" type="ORF">H9717_05445</name>
</gene>
<feature type="domain" description="Mur ligase C-terminal" evidence="16">
    <location>
        <begin position="319"/>
        <end position="448"/>
    </location>
</feature>
<dbReference type="GO" id="GO:0051301">
    <property type="term" value="P:cell division"/>
    <property type="evidence" value="ECO:0007669"/>
    <property type="project" value="UniProtKB-KW"/>
</dbReference>
<dbReference type="SUPFAM" id="SSF53244">
    <property type="entry name" value="MurD-like peptide ligases, peptide-binding domain"/>
    <property type="match status" value="1"/>
</dbReference>
<keyword evidence="12 14" id="KW-0961">Cell wall biogenesis/degradation</keyword>
<keyword evidence="11 14" id="KW-0131">Cell cycle</keyword>
<evidence type="ECO:0000256" key="12">
    <source>
        <dbReference type="ARBA" id="ARBA00023316"/>
    </source>
</evidence>
<name>A0A9D2I641_9FIRM</name>
<dbReference type="Gene3D" id="3.90.190.20">
    <property type="entry name" value="Mur ligase, C-terminal domain"/>
    <property type="match status" value="1"/>
</dbReference>
<dbReference type="GO" id="GO:0008763">
    <property type="term" value="F:UDP-N-acetylmuramate-L-alanine ligase activity"/>
    <property type="evidence" value="ECO:0007669"/>
    <property type="project" value="UniProtKB-UniRule"/>
</dbReference>
<dbReference type="GO" id="GO:0009252">
    <property type="term" value="P:peptidoglycan biosynthetic process"/>
    <property type="evidence" value="ECO:0007669"/>
    <property type="project" value="UniProtKB-UniRule"/>
</dbReference>
<dbReference type="SUPFAM" id="SSF53623">
    <property type="entry name" value="MurD-like peptide ligases, catalytic domain"/>
    <property type="match status" value="1"/>
</dbReference>
<evidence type="ECO:0000256" key="9">
    <source>
        <dbReference type="ARBA" id="ARBA00022960"/>
    </source>
</evidence>
<comment type="catalytic activity">
    <reaction evidence="13 14">
        <text>UDP-N-acetyl-alpha-D-muramate + L-alanine + ATP = UDP-N-acetyl-alpha-D-muramoyl-L-alanine + ADP + phosphate + H(+)</text>
        <dbReference type="Rhea" id="RHEA:23372"/>
        <dbReference type="ChEBI" id="CHEBI:15378"/>
        <dbReference type="ChEBI" id="CHEBI:30616"/>
        <dbReference type="ChEBI" id="CHEBI:43474"/>
        <dbReference type="ChEBI" id="CHEBI:57972"/>
        <dbReference type="ChEBI" id="CHEBI:70757"/>
        <dbReference type="ChEBI" id="CHEBI:83898"/>
        <dbReference type="ChEBI" id="CHEBI:456216"/>
        <dbReference type="EC" id="6.3.2.8"/>
    </reaction>
</comment>
<dbReference type="InterPro" id="IPR036565">
    <property type="entry name" value="Mur-like_cat_sf"/>
</dbReference>
<keyword evidence="8 14" id="KW-0067">ATP-binding</keyword>
<dbReference type="GO" id="GO:0008360">
    <property type="term" value="P:regulation of cell shape"/>
    <property type="evidence" value="ECO:0007669"/>
    <property type="project" value="UniProtKB-KW"/>
</dbReference>
<evidence type="ECO:0000256" key="4">
    <source>
        <dbReference type="ARBA" id="ARBA00022490"/>
    </source>
</evidence>
<keyword evidence="5 14" id="KW-0436">Ligase</keyword>
<dbReference type="GO" id="GO:0005737">
    <property type="term" value="C:cytoplasm"/>
    <property type="evidence" value="ECO:0007669"/>
    <property type="project" value="UniProtKB-SubCell"/>
</dbReference>
<dbReference type="Gene3D" id="3.40.1190.10">
    <property type="entry name" value="Mur-like, catalytic domain"/>
    <property type="match status" value="1"/>
</dbReference>
<dbReference type="InterPro" id="IPR005758">
    <property type="entry name" value="UDP-N-AcMur_Ala_ligase_MurC"/>
</dbReference>
<dbReference type="EMBL" id="DWYY01000058">
    <property type="protein sequence ID" value="HJA92544.1"/>
    <property type="molecule type" value="Genomic_DNA"/>
</dbReference>
<feature type="domain" description="Mur ligase central" evidence="17">
    <location>
        <begin position="118"/>
        <end position="297"/>
    </location>
</feature>